<dbReference type="GO" id="GO:0016922">
    <property type="term" value="F:nuclear receptor binding"/>
    <property type="evidence" value="ECO:0007669"/>
    <property type="project" value="TreeGrafter"/>
</dbReference>
<feature type="compositionally biased region" description="Low complexity" evidence="2">
    <location>
        <begin position="408"/>
        <end position="442"/>
    </location>
</feature>
<feature type="domain" description="PAS" evidence="3">
    <location>
        <begin position="56"/>
        <end position="101"/>
    </location>
</feature>
<feature type="region of interest" description="Disordered" evidence="2">
    <location>
        <begin position="774"/>
        <end position="848"/>
    </location>
</feature>
<feature type="compositionally biased region" description="Polar residues" evidence="2">
    <location>
        <begin position="774"/>
        <end position="784"/>
    </location>
</feature>
<feature type="region of interest" description="Disordered" evidence="2">
    <location>
        <begin position="1600"/>
        <end position="1670"/>
    </location>
</feature>
<feature type="compositionally biased region" description="Low complexity" evidence="2">
    <location>
        <begin position="660"/>
        <end position="673"/>
    </location>
</feature>
<feature type="compositionally biased region" description="Polar residues" evidence="2">
    <location>
        <begin position="1079"/>
        <end position="1090"/>
    </location>
</feature>
<dbReference type="EMBL" id="UYJE01005267">
    <property type="protein sequence ID" value="VDI35699.1"/>
    <property type="molecule type" value="Genomic_DNA"/>
</dbReference>
<feature type="compositionally biased region" description="Polar residues" evidence="2">
    <location>
        <begin position="832"/>
        <end position="841"/>
    </location>
</feature>
<feature type="compositionally biased region" description="Polar residues" evidence="2">
    <location>
        <begin position="494"/>
        <end position="511"/>
    </location>
</feature>
<feature type="compositionally biased region" description="Basic and acidic residues" evidence="2">
    <location>
        <begin position="718"/>
        <end position="732"/>
    </location>
</feature>
<feature type="region of interest" description="Disordered" evidence="2">
    <location>
        <begin position="1476"/>
        <end position="1555"/>
    </location>
</feature>
<dbReference type="FunFam" id="3.30.450.20:FF:000007">
    <property type="entry name" value="Nuclear receptor coactivator"/>
    <property type="match status" value="1"/>
</dbReference>
<dbReference type="SMART" id="SM00091">
    <property type="entry name" value="PAS"/>
    <property type="match status" value="2"/>
</dbReference>
<keyword evidence="5" id="KW-1185">Reference proteome</keyword>
<dbReference type="InterPro" id="IPR035965">
    <property type="entry name" value="PAS-like_dom_sf"/>
</dbReference>
<feature type="compositionally biased region" description="Polar residues" evidence="2">
    <location>
        <begin position="935"/>
        <end position="950"/>
    </location>
</feature>
<dbReference type="Pfam" id="PF00989">
    <property type="entry name" value="PAS"/>
    <property type="match status" value="1"/>
</dbReference>
<dbReference type="Pfam" id="PF14598">
    <property type="entry name" value="PAS_11"/>
    <property type="match status" value="1"/>
</dbReference>
<dbReference type="InterPro" id="IPR017426">
    <property type="entry name" value="Nuclear_rcpt_coactivator"/>
</dbReference>
<sequence length="1811" mass="199740">MSSFSVKPEKCAILQESLNQIKQIKEETGSSEAVQQSQVSSSKPSVLANDVLGPLLLEALDGFLFVVNGQGKVEFVSENVDSYLKYTQDDLVGKSIYNIIHVGDHAQFSGSLLPMSFGSVISWPNDTVAKGRTFNCRMLVKPPCEEIDDVEVKQTYVSQYENMQISALQQPGEKFSETSESSVGQSCLVCIARRLSITEKTNTMLGIEQFTTKQDTNGKILAFDTSGIAPGSQSCPDFNGQNIQEFCHVNDVQNLAKHFQEVLKTGSNTSSVYRFKFQDNRYFFVQSKSKIFRSDNCEQDFILSTHSIIRECDSENELKGSASTSLMKSIIGQSQVAGTRSNQNLSGISSQMAALETLAYSQSSMNPNMGLNSDLHSMDVLNSNSNHGNWDLLPSDFEAVIGSTNMNFNNSNSSSNSVNSWSDMSQMKLAQQQQQHQQQQQQLLTRTMLAMSKTIRPEMLKFQRGGSFDSSSNSGQKSPRFSPSPGPRSAPFQVPSQRSMMGYPNQRSPGSSVGGMMSNRMSPGMGYPPQRTPPMSSPVSMTQAGWNRLQQNIHQQREFQTPNSLPPLSLSMMSPGQQGGMIGRTSANPSPSPRSSSEFLFSNSSQSSIDKRTIRGGGKLSELLSHSSSSGSLIIRTNSRDSLYDQDRTDNNSVLSPLDSHQSPQPGPGSLSPTEKPQSTTSHDDIDMLQKGDGKKAPKNIILKQLLSQDESYDDEKDDKSESDMNEAEAKKPNALLKQLLSDPGEDKDKKEKVKDKGLQNGELLQFLLADDNNCTTSAPAESTSQDHDLSTRQRHQSAPEEPQSTTSTPSTSKSSTPVLPHLPQRQRHASVEQSTFNRPSSVGLETVKRPTDTSNFIVDKNLDNFLNSLWEKGNETNQIQPQKKRKLSSSEVDSTADQDQANFPNKEGTKLMKENALLAKLLSTKANKEKIVNTGISGNANPSATPQSRLTKDVSQKLLSVKPSLPLLSKTLSDSKLDTGSSNSNTDSFSVGSKEMGQLKNLNQTSSQNKMTDMLNSYNSSSNNIGQDDNSQDTYDSLQRMLFDSQSDNVMEFSEVSESSDPLLNEILQQAEDLKQDLTTPKTPSSSRGPTPAVNNGPLHENAPPVLSDLDLLSQFEQVLKEKNASLDEIDQLLGISNQAMGQAMGLVKTGGPNDMMAIEEIQKELMRDEPIHSNAMPNPMIARALQAQSSMNRQSFMQSMSAMSQSAMSQVPGNGNMDMGFQQISPPNPQQGFQQQQQQNFGLPGPRLPGPPGPLASALSNGMQQRPGFPNSMAMQVRQSLLQQQKLKAQREMEKRRQAAEQARRRALMQAQLSNNFGSRFQPNMDGNSMSVQPFPENLAEMMNSGNAPNVSLQRNQSIPGPMSPRFNPNVMPQNQGMNPQMIGPSTPSSQMSPHFNQQSQWNIRQQGLQSPMGMSQVDQMTSQMNMQRHRSLSGGTNNQSRFQFPEGQFNNNNNSQMGMLQQQSLYSGRMMRQMSMPGRGSPRTSQSPFGNSPDPMLMSPNSISPNNSLRQSTSQISPSYNQSSGVMCVPSSSGGMGAPSSLSPVQNMNQGINSVASSNNGFGDYEMQLDIENKISMNKSDFVKQELRNICNARSEKQMQQINQHHTSQSLSLQSPQQQPLTSPHSQQNLTSPHPQQQPMTSPQLPPYSQHQQQHQHQQQQQQQSVTLDYESEIPLDILDQITEMAKDHGVMTGTAGGGLNLEDLKEEDVLKRKREEAKQVYEKFQALAKAEARMDQKEESNDVIPSTIFRKQLMTQVMNSQNQPLLQRSTSIDTNQVQVVTKEPRTSVDDMKPPDHKNSLLQQLLSE</sequence>
<feature type="region of interest" description="Disordered" evidence="2">
    <location>
        <begin position="1222"/>
        <end position="1254"/>
    </location>
</feature>
<dbReference type="PROSITE" id="PS50112">
    <property type="entry name" value="PAS"/>
    <property type="match status" value="1"/>
</dbReference>
<feature type="coiled-coil region" evidence="1">
    <location>
        <begin position="1284"/>
        <end position="1312"/>
    </location>
</feature>
<dbReference type="PANTHER" id="PTHR10684:SF4">
    <property type="entry name" value="TAIMAN, ISOFORM G"/>
    <property type="match status" value="1"/>
</dbReference>
<dbReference type="InterPro" id="IPR036638">
    <property type="entry name" value="HLH_DNA-bd_sf"/>
</dbReference>
<dbReference type="GO" id="GO:0005634">
    <property type="term" value="C:nucleus"/>
    <property type="evidence" value="ECO:0007669"/>
    <property type="project" value="InterPro"/>
</dbReference>
<feature type="region of interest" description="Disordered" evidence="2">
    <location>
        <begin position="1079"/>
        <end position="1106"/>
    </location>
</feature>
<dbReference type="GO" id="GO:0003713">
    <property type="term" value="F:transcription coactivator activity"/>
    <property type="evidence" value="ECO:0007669"/>
    <property type="project" value="InterPro"/>
</dbReference>
<feature type="compositionally biased region" description="Low complexity" evidence="2">
    <location>
        <begin position="1232"/>
        <end position="1247"/>
    </location>
</feature>
<dbReference type="GO" id="GO:0046983">
    <property type="term" value="F:protein dimerization activity"/>
    <property type="evidence" value="ECO:0007669"/>
    <property type="project" value="InterPro"/>
</dbReference>
<feature type="region of interest" description="Disordered" evidence="2">
    <location>
        <begin position="874"/>
        <end position="910"/>
    </location>
</feature>
<feature type="compositionally biased region" description="Low complexity" evidence="2">
    <location>
        <begin position="805"/>
        <end position="818"/>
    </location>
</feature>
<feature type="compositionally biased region" description="Low complexity" evidence="2">
    <location>
        <begin position="566"/>
        <end position="575"/>
    </location>
</feature>
<feature type="region of interest" description="Disordered" evidence="2">
    <location>
        <begin position="638"/>
        <end position="760"/>
    </location>
</feature>
<dbReference type="InterPro" id="IPR013767">
    <property type="entry name" value="PAS_fold"/>
</dbReference>
<dbReference type="CDD" id="cd00130">
    <property type="entry name" value="PAS"/>
    <property type="match status" value="2"/>
</dbReference>
<keyword evidence="4" id="KW-0675">Receptor</keyword>
<feature type="region of interest" description="Disordered" evidence="2">
    <location>
        <begin position="557"/>
        <end position="612"/>
    </location>
</feature>
<proteinExistence type="predicted"/>
<feature type="compositionally biased region" description="Polar residues" evidence="2">
    <location>
        <begin position="1502"/>
        <end position="1528"/>
    </location>
</feature>
<feature type="compositionally biased region" description="Low complexity" evidence="2">
    <location>
        <begin position="1607"/>
        <end position="1631"/>
    </location>
</feature>
<feature type="region of interest" description="Disordered" evidence="2">
    <location>
        <begin position="1013"/>
        <end position="1034"/>
    </location>
</feature>
<feature type="compositionally biased region" description="Low complexity" evidence="2">
    <location>
        <begin position="586"/>
        <end position="608"/>
    </location>
</feature>
<dbReference type="InterPro" id="IPR000014">
    <property type="entry name" value="PAS"/>
</dbReference>
<feature type="region of interest" description="Disordered" evidence="2">
    <location>
        <begin position="934"/>
        <end position="953"/>
    </location>
</feature>
<evidence type="ECO:0000313" key="5">
    <source>
        <dbReference type="Proteomes" id="UP000596742"/>
    </source>
</evidence>
<feature type="compositionally biased region" description="Low complexity" evidence="2">
    <location>
        <begin position="1533"/>
        <end position="1547"/>
    </location>
</feature>
<dbReference type="EMBL" id="UYJE01005267">
    <property type="protein sequence ID" value="VDI35701.1"/>
    <property type="molecule type" value="Genomic_DNA"/>
</dbReference>
<accession>A0A8B6EKG1</accession>
<feature type="region of interest" description="Disordered" evidence="2">
    <location>
        <begin position="973"/>
        <end position="999"/>
    </location>
</feature>
<dbReference type="Proteomes" id="UP000596742">
    <property type="component" value="Unassembled WGS sequence"/>
</dbReference>
<feature type="compositionally biased region" description="Low complexity" evidence="2">
    <location>
        <begin position="1653"/>
        <end position="1667"/>
    </location>
</feature>
<comment type="caution">
    <text evidence="4">The sequence shown here is derived from an EMBL/GenBank/DDBJ whole genome shotgun (WGS) entry which is preliminary data.</text>
</comment>
<feature type="compositionally biased region" description="Polar residues" evidence="2">
    <location>
        <begin position="1632"/>
        <end position="1652"/>
    </location>
</feature>
<feature type="compositionally biased region" description="Basic and acidic residues" evidence="2">
    <location>
        <begin position="682"/>
        <end position="696"/>
    </location>
</feature>
<gene>
    <name evidence="4" type="ORF">MGAL_10B093255</name>
</gene>
<feature type="compositionally biased region" description="Polar residues" evidence="2">
    <location>
        <begin position="981"/>
        <end position="992"/>
    </location>
</feature>
<evidence type="ECO:0000313" key="4">
    <source>
        <dbReference type="EMBL" id="VDI35699.1"/>
    </source>
</evidence>
<keyword evidence="1" id="KW-0175">Coiled coil</keyword>
<evidence type="ECO:0000256" key="1">
    <source>
        <dbReference type="SAM" id="Coils"/>
    </source>
</evidence>
<feature type="compositionally biased region" description="Polar residues" evidence="2">
    <location>
        <begin position="890"/>
        <end position="904"/>
    </location>
</feature>
<name>A0A8B6EKG1_MYTGA</name>
<protein>
    <submittedName>
        <fullName evidence="4">Nuclear receptor coactivator 2</fullName>
    </submittedName>
</protein>
<dbReference type="GO" id="GO:0032870">
    <property type="term" value="P:cellular response to hormone stimulus"/>
    <property type="evidence" value="ECO:0007669"/>
    <property type="project" value="TreeGrafter"/>
</dbReference>
<feature type="region of interest" description="Disordered" evidence="2">
    <location>
        <begin position="1779"/>
        <end position="1811"/>
    </location>
</feature>
<dbReference type="GO" id="GO:0045944">
    <property type="term" value="P:positive regulation of transcription by RNA polymerase II"/>
    <property type="evidence" value="ECO:0007669"/>
    <property type="project" value="TreeGrafter"/>
</dbReference>
<evidence type="ECO:0000256" key="2">
    <source>
        <dbReference type="SAM" id="MobiDB-lite"/>
    </source>
</evidence>
<feature type="region of interest" description="Disordered" evidence="2">
    <location>
        <begin position="408"/>
        <end position="443"/>
    </location>
</feature>
<feature type="compositionally biased region" description="Basic and acidic residues" evidence="2">
    <location>
        <begin position="638"/>
        <end position="650"/>
    </location>
</feature>
<dbReference type="SUPFAM" id="SSF55785">
    <property type="entry name" value="PYP-like sensor domain (PAS domain)"/>
    <property type="match status" value="2"/>
</dbReference>
<evidence type="ECO:0000259" key="3">
    <source>
        <dbReference type="PROSITE" id="PS50112"/>
    </source>
</evidence>
<feature type="region of interest" description="Disordered" evidence="2">
    <location>
        <begin position="464"/>
        <end position="541"/>
    </location>
</feature>
<organism evidence="4 5">
    <name type="scientific">Mytilus galloprovincialis</name>
    <name type="common">Mediterranean mussel</name>
    <dbReference type="NCBI Taxonomy" id="29158"/>
    <lineage>
        <taxon>Eukaryota</taxon>
        <taxon>Metazoa</taxon>
        <taxon>Spiralia</taxon>
        <taxon>Lophotrochozoa</taxon>
        <taxon>Mollusca</taxon>
        <taxon>Bivalvia</taxon>
        <taxon>Autobranchia</taxon>
        <taxon>Pteriomorphia</taxon>
        <taxon>Mytilida</taxon>
        <taxon>Mytiloidea</taxon>
        <taxon>Mytilidae</taxon>
        <taxon>Mytilinae</taxon>
        <taxon>Mytilus</taxon>
    </lineage>
</organism>
<dbReference type="PANTHER" id="PTHR10684">
    <property type="entry name" value="NUCLEAR RECEPTOR COACTIVATOR"/>
    <property type="match status" value="1"/>
</dbReference>
<feature type="compositionally biased region" description="Basic and acidic residues" evidence="2">
    <location>
        <begin position="1786"/>
        <end position="1802"/>
    </location>
</feature>
<feature type="compositionally biased region" description="Polar residues" evidence="2">
    <location>
        <begin position="468"/>
        <end position="477"/>
    </location>
</feature>
<dbReference type="Gene3D" id="4.10.280.10">
    <property type="entry name" value="Helix-loop-helix DNA-binding domain"/>
    <property type="match status" value="1"/>
</dbReference>
<reference evidence="4" key="1">
    <citation type="submission" date="2018-11" db="EMBL/GenBank/DDBJ databases">
        <authorList>
            <person name="Alioto T."/>
            <person name="Alioto T."/>
        </authorList>
    </citation>
    <scope>NUCLEOTIDE SEQUENCE</scope>
</reference>
<feature type="compositionally biased region" description="Basic and acidic residues" evidence="2">
    <location>
        <begin position="745"/>
        <end position="758"/>
    </location>
</feature>
<dbReference type="Gene3D" id="3.30.450.20">
    <property type="entry name" value="PAS domain"/>
    <property type="match status" value="2"/>
</dbReference>